<feature type="domain" description="LysM" evidence="1">
    <location>
        <begin position="63"/>
        <end position="111"/>
    </location>
</feature>
<evidence type="ECO:0000259" key="1">
    <source>
        <dbReference type="Pfam" id="PF01476"/>
    </source>
</evidence>
<dbReference type="InterPro" id="IPR036779">
    <property type="entry name" value="LysM_dom_sf"/>
</dbReference>
<dbReference type="Proteomes" id="UP000823851">
    <property type="component" value="Unassembled WGS sequence"/>
</dbReference>
<dbReference type="EMBL" id="DWUW01000097">
    <property type="protein sequence ID" value="HJD30965.1"/>
    <property type="molecule type" value="Genomic_DNA"/>
</dbReference>
<reference evidence="2" key="1">
    <citation type="journal article" date="2021" name="PeerJ">
        <title>Extensive microbial diversity within the chicken gut microbiome revealed by metagenomics and culture.</title>
        <authorList>
            <person name="Gilroy R."/>
            <person name="Ravi A."/>
            <person name="Getino M."/>
            <person name="Pursley I."/>
            <person name="Horton D.L."/>
            <person name="Alikhan N.F."/>
            <person name="Baker D."/>
            <person name="Gharbi K."/>
            <person name="Hall N."/>
            <person name="Watson M."/>
            <person name="Adriaenssens E.M."/>
            <person name="Foster-Nyarko E."/>
            <person name="Jarju S."/>
            <person name="Secka A."/>
            <person name="Antonio M."/>
            <person name="Oren A."/>
            <person name="Chaudhuri R.R."/>
            <person name="La Ragione R."/>
            <person name="Hildebrand F."/>
            <person name="Pallen M.J."/>
        </authorList>
    </citation>
    <scope>NUCLEOTIDE SEQUENCE</scope>
    <source>
        <strain evidence="2">ChiHjej8B7-25341</strain>
    </source>
</reference>
<organism evidence="2 3">
    <name type="scientific">Candidatus Eisenbergiella stercorigallinarum</name>
    <dbReference type="NCBI Taxonomy" id="2838557"/>
    <lineage>
        <taxon>Bacteria</taxon>
        <taxon>Bacillati</taxon>
        <taxon>Bacillota</taxon>
        <taxon>Clostridia</taxon>
        <taxon>Lachnospirales</taxon>
        <taxon>Lachnospiraceae</taxon>
        <taxon>Eisenbergiella</taxon>
    </lineage>
</organism>
<evidence type="ECO:0000313" key="3">
    <source>
        <dbReference type="Proteomes" id="UP000823851"/>
    </source>
</evidence>
<dbReference type="Pfam" id="PF01476">
    <property type="entry name" value="LysM"/>
    <property type="match status" value="1"/>
</dbReference>
<accession>A0A9D2QYX9</accession>
<dbReference type="AlphaFoldDB" id="A0A9D2QYX9"/>
<dbReference type="CDD" id="cd00118">
    <property type="entry name" value="LysM"/>
    <property type="match status" value="1"/>
</dbReference>
<reference evidence="2" key="2">
    <citation type="submission" date="2021-04" db="EMBL/GenBank/DDBJ databases">
        <authorList>
            <person name="Gilroy R."/>
        </authorList>
    </citation>
    <scope>NUCLEOTIDE SEQUENCE</scope>
    <source>
        <strain evidence="2">ChiHjej8B7-25341</strain>
    </source>
</reference>
<comment type="caution">
    <text evidence="2">The sequence shown here is derived from an EMBL/GenBank/DDBJ whole genome shotgun (WGS) entry which is preliminary data.</text>
</comment>
<proteinExistence type="predicted"/>
<dbReference type="InterPro" id="IPR018392">
    <property type="entry name" value="LysM"/>
</dbReference>
<gene>
    <name evidence="2" type="ORF">H9912_03390</name>
</gene>
<name>A0A9D2QYX9_9FIRM</name>
<evidence type="ECO:0000313" key="2">
    <source>
        <dbReference type="EMBL" id="HJD30965.1"/>
    </source>
</evidence>
<dbReference type="Gene3D" id="3.10.350.10">
    <property type="entry name" value="LysM domain"/>
    <property type="match status" value="1"/>
</dbReference>
<sequence>MTEGRPIRKIIRNRRQRQRQLKRRLAFSAAVLLAVLSLTGGSFAVKAQNTSAGPLYKYYTSIRIERGDTLWSVAAARSDGFDSGNDFIREVIRINHLTDENIREGDYLIIPYYSGIFRP</sequence>
<protein>
    <submittedName>
        <fullName evidence="2">LysM peptidoglycan-binding domain-containing protein</fullName>
    </submittedName>
</protein>